<dbReference type="Proteomes" id="UP000596742">
    <property type="component" value="Unassembled WGS sequence"/>
</dbReference>
<proteinExistence type="predicted"/>
<name>A0A8B6CGE2_MYTGA</name>
<comment type="caution">
    <text evidence="2">The sequence shown here is derived from an EMBL/GenBank/DDBJ whole genome shotgun (WGS) entry which is preliminary data.</text>
</comment>
<gene>
    <name evidence="2" type="ORF">MGAL_10B049298</name>
</gene>
<dbReference type="AlphaFoldDB" id="A0A8B6CGE2"/>
<organism evidence="2 3">
    <name type="scientific">Mytilus galloprovincialis</name>
    <name type="common">Mediterranean mussel</name>
    <dbReference type="NCBI Taxonomy" id="29158"/>
    <lineage>
        <taxon>Eukaryota</taxon>
        <taxon>Metazoa</taxon>
        <taxon>Spiralia</taxon>
        <taxon>Lophotrochozoa</taxon>
        <taxon>Mollusca</taxon>
        <taxon>Bivalvia</taxon>
        <taxon>Autobranchia</taxon>
        <taxon>Pteriomorphia</taxon>
        <taxon>Mytilida</taxon>
        <taxon>Mytiloidea</taxon>
        <taxon>Mytilidae</taxon>
        <taxon>Mytilinae</taxon>
        <taxon>Mytilus</taxon>
    </lineage>
</organism>
<reference evidence="2" key="1">
    <citation type="submission" date="2018-11" db="EMBL/GenBank/DDBJ databases">
        <authorList>
            <person name="Alioto T."/>
            <person name="Alioto T."/>
        </authorList>
    </citation>
    <scope>NUCLEOTIDE SEQUENCE</scope>
</reference>
<protein>
    <submittedName>
        <fullName evidence="2">Uncharacterized protein</fullName>
    </submittedName>
</protein>
<sequence>MDHLSFGSDIWKTSLGKIGENSSLKTYSEDSDDGSHNNSFQKEKTCLHRNKKYSYKLDNEKKVRNRVQWIDECEDVPLASENRHASKTEDSRLKPRPILKYRANCFIIVSE</sequence>
<evidence type="ECO:0000313" key="3">
    <source>
        <dbReference type="Proteomes" id="UP000596742"/>
    </source>
</evidence>
<dbReference type="EMBL" id="UYJE01001691">
    <property type="protein sequence ID" value="VDI04299.1"/>
    <property type="molecule type" value="Genomic_DNA"/>
</dbReference>
<keyword evidence="3" id="KW-1185">Reference proteome</keyword>
<evidence type="ECO:0000313" key="2">
    <source>
        <dbReference type="EMBL" id="VDI04299.1"/>
    </source>
</evidence>
<accession>A0A8B6CGE2</accession>
<feature type="region of interest" description="Disordered" evidence="1">
    <location>
        <begin position="22"/>
        <end position="43"/>
    </location>
</feature>
<evidence type="ECO:0000256" key="1">
    <source>
        <dbReference type="SAM" id="MobiDB-lite"/>
    </source>
</evidence>